<evidence type="ECO:0008006" key="3">
    <source>
        <dbReference type="Google" id="ProtNLM"/>
    </source>
</evidence>
<keyword evidence="2" id="KW-1185">Reference proteome</keyword>
<dbReference type="EMBL" id="CP113088">
    <property type="protein sequence ID" value="WAC03507.1"/>
    <property type="molecule type" value="Genomic_DNA"/>
</dbReference>
<gene>
    <name evidence="1" type="ORF">N7U66_08500</name>
</gene>
<dbReference type="KEGG" id="lnu:N7U66_08500"/>
<dbReference type="Proteomes" id="UP001164705">
    <property type="component" value="Chromosome"/>
</dbReference>
<name>A0A9E8MZT0_9FLAO</name>
<accession>A0A9E8MZT0</accession>
<protein>
    <recommendedName>
        <fullName evidence="3">Lipoprotein</fullName>
    </recommendedName>
</protein>
<dbReference type="AlphaFoldDB" id="A0A9E8MZT0"/>
<dbReference type="RefSeq" id="WP_267678090.1">
    <property type="nucleotide sequence ID" value="NZ_CP113088.1"/>
</dbReference>
<proteinExistence type="predicted"/>
<reference evidence="1" key="1">
    <citation type="submission" date="2022-11" db="EMBL/GenBank/DDBJ databases">
        <title>Lacinutrix neustonica HL-RS19T sp. nov., isolated from the surface microlayer sample of brackish Lake Shihwa.</title>
        <authorList>
            <person name="Choi J.Y."/>
            <person name="Hwang C.Y."/>
        </authorList>
    </citation>
    <scope>NUCLEOTIDE SEQUENCE</scope>
    <source>
        <strain evidence="1">HL-RS19</strain>
    </source>
</reference>
<organism evidence="1 2">
    <name type="scientific">Lacinutrix neustonica</name>
    <dbReference type="NCBI Taxonomy" id="2980107"/>
    <lineage>
        <taxon>Bacteria</taxon>
        <taxon>Pseudomonadati</taxon>
        <taxon>Bacteroidota</taxon>
        <taxon>Flavobacteriia</taxon>
        <taxon>Flavobacteriales</taxon>
        <taxon>Flavobacteriaceae</taxon>
        <taxon>Lacinutrix</taxon>
    </lineage>
</organism>
<evidence type="ECO:0000313" key="2">
    <source>
        <dbReference type="Proteomes" id="UP001164705"/>
    </source>
</evidence>
<dbReference type="PROSITE" id="PS51257">
    <property type="entry name" value="PROKAR_LIPOPROTEIN"/>
    <property type="match status" value="1"/>
</dbReference>
<evidence type="ECO:0000313" key="1">
    <source>
        <dbReference type="EMBL" id="WAC03507.1"/>
    </source>
</evidence>
<sequence length="282" mass="32331">MKNSIKLILLFLLVSSCISKKQYSELEVKNKEQRDIIQEYQFSQEQYAIETAEVDKFIDAKDKQLSEFLDGASGTTNEIKVEKSEEFEFLNGKLPKTFYERDFYKGLSATTYDLFTLPGKIVKKTGNNTYKILTPVQLIKSGTVLENDYIEDGVLFKDYLAKGMSANGSYVIGSFEAKKDQVVEITLTDVLKAFPKQEVLDINRLKKYQEQIKNKEDSEQYFFIQSATLTIGTGRTFNSSKFKKEINSIYLTASGEVYKTDEQIKNERIVTVELISLKDMLL</sequence>